<dbReference type="GO" id="GO:0008967">
    <property type="term" value="F:phosphoglycolate phosphatase activity"/>
    <property type="evidence" value="ECO:0007669"/>
    <property type="project" value="TreeGrafter"/>
</dbReference>
<sequence>MLVPGHVRLDRLCVDSAHCPSIADNRLPGRLKTLAIEHIVWDWNGTLFDDGPALVLATADAFAAAGLPEVTPERFRDHFTRPITDFYEKLAGRPLTGAEQAELDERFQLSYARRIAAATLHPDTVNALTTWHESGRSQSLLSMYPHELLVEMAQLSPIAAMLSRVDGTPGGGQHGKEPHLRSHLEHLDVDPGRVLVVGDNVDDVVAAQACGAKGVLYHPGDTALLSMARAEGLAVPIASSLTGAVRLALTFVDEFSGGGHDT</sequence>
<protein>
    <recommendedName>
        <fullName evidence="3">Phosphatase</fullName>
    </recommendedName>
</protein>
<dbReference type="InterPro" id="IPR023214">
    <property type="entry name" value="HAD_sf"/>
</dbReference>
<evidence type="ECO:0000313" key="2">
    <source>
        <dbReference type="Proteomes" id="UP000063699"/>
    </source>
</evidence>
<dbReference type="InterPro" id="IPR023198">
    <property type="entry name" value="PGP-like_dom2"/>
</dbReference>
<proteinExistence type="predicted"/>
<dbReference type="SUPFAM" id="SSF56784">
    <property type="entry name" value="HAD-like"/>
    <property type="match status" value="1"/>
</dbReference>
<dbReference type="SFLD" id="SFLDS00003">
    <property type="entry name" value="Haloacid_Dehalogenase"/>
    <property type="match status" value="1"/>
</dbReference>
<dbReference type="STRING" id="860235.AOZ06_46910"/>
<evidence type="ECO:0000313" key="1">
    <source>
        <dbReference type="EMBL" id="ALG13400.1"/>
    </source>
</evidence>
<dbReference type="SFLD" id="SFLDG01129">
    <property type="entry name" value="C1.5:_HAD__Beta-PGM__Phosphata"/>
    <property type="match status" value="1"/>
</dbReference>
<dbReference type="Gene3D" id="3.40.50.1000">
    <property type="entry name" value="HAD superfamily/HAD-like"/>
    <property type="match status" value="1"/>
</dbReference>
<gene>
    <name evidence="1" type="ORF">AOZ06_46910</name>
</gene>
<dbReference type="Gene3D" id="1.10.150.240">
    <property type="entry name" value="Putative phosphatase, domain 2"/>
    <property type="match status" value="1"/>
</dbReference>
<dbReference type="EMBL" id="CP012752">
    <property type="protein sequence ID" value="ALG13400.1"/>
    <property type="molecule type" value="Genomic_DNA"/>
</dbReference>
<organism evidence="1 2">
    <name type="scientific">Kibdelosporangium phytohabitans</name>
    <dbReference type="NCBI Taxonomy" id="860235"/>
    <lineage>
        <taxon>Bacteria</taxon>
        <taxon>Bacillati</taxon>
        <taxon>Actinomycetota</taxon>
        <taxon>Actinomycetes</taxon>
        <taxon>Pseudonocardiales</taxon>
        <taxon>Pseudonocardiaceae</taxon>
        <taxon>Kibdelosporangium</taxon>
    </lineage>
</organism>
<dbReference type="AlphaFoldDB" id="A0A0N9I0U2"/>
<evidence type="ECO:0008006" key="3">
    <source>
        <dbReference type="Google" id="ProtNLM"/>
    </source>
</evidence>
<dbReference type="Proteomes" id="UP000063699">
    <property type="component" value="Chromosome"/>
</dbReference>
<dbReference type="GO" id="GO:0006281">
    <property type="term" value="P:DNA repair"/>
    <property type="evidence" value="ECO:0007669"/>
    <property type="project" value="TreeGrafter"/>
</dbReference>
<reference evidence="1 2" key="1">
    <citation type="submission" date="2015-07" db="EMBL/GenBank/DDBJ databases">
        <title>Genome sequencing of Kibdelosporangium phytohabitans.</title>
        <authorList>
            <person name="Qin S."/>
            <person name="Xing K."/>
        </authorList>
    </citation>
    <scope>NUCLEOTIDE SEQUENCE [LARGE SCALE GENOMIC DNA]</scope>
    <source>
        <strain evidence="1 2">KLBMP1111</strain>
    </source>
</reference>
<dbReference type="PANTHER" id="PTHR43434:SF1">
    <property type="entry name" value="PHOSPHOGLYCOLATE PHOSPHATASE"/>
    <property type="match status" value="1"/>
</dbReference>
<accession>A0A0N9I0U2</accession>
<name>A0A0N9I0U2_9PSEU</name>
<dbReference type="GO" id="GO:0005829">
    <property type="term" value="C:cytosol"/>
    <property type="evidence" value="ECO:0007669"/>
    <property type="project" value="TreeGrafter"/>
</dbReference>
<dbReference type="Pfam" id="PF00702">
    <property type="entry name" value="Hydrolase"/>
    <property type="match status" value="1"/>
</dbReference>
<dbReference type="InterPro" id="IPR036412">
    <property type="entry name" value="HAD-like_sf"/>
</dbReference>
<keyword evidence="2" id="KW-1185">Reference proteome</keyword>
<dbReference type="PANTHER" id="PTHR43434">
    <property type="entry name" value="PHOSPHOGLYCOLATE PHOSPHATASE"/>
    <property type="match status" value="1"/>
</dbReference>
<dbReference type="InterPro" id="IPR050155">
    <property type="entry name" value="HAD-like_hydrolase_sf"/>
</dbReference>
<dbReference type="KEGG" id="kphy:AOZ06_46910"/>